<reference evidence="2 3" key="1">
    <citation type="submission" date="2009-01" db="EMBL/GenBank/DDBJ databases">
        <title>Complete sequence of Geobacter sp. FRC-32.</title>
        <authorList>
            <consortium name="US DOE Joint Genome Institute"/>
            <person name="Lucas S."/>
            <person name="Copeland A."/>
            <person name="Lapidus A."/>
            <person name="Glavina del Rio T."/>
            <person name="Dalin E."/>
            <person name="Tice H."/>
            <person name="Bruce D."/>
            <person name="Goodwin L."/>
            <person name="Pitluck S."/>
            <person name="Saunders E."/>
            <person name="Brettin T."/>
            <person name="Detter J.C."/>
            <person name="Han C."/>
            <person name="Larimer F."/>
            <person name="Land M."/>
            <person name="Hauser L."/>
            <person name="Kyrpides N."/>
            <person name="Ovchinnikova G."/>
            <person name="Kostka J."/>
            <person name="Richardson P."/>
        </authorList>
    </citation>
    <scope>NUCLEOTIDE SEQUENCE [LARGE SCALE GENOMIC DNA]</scope>
    <source>
        <strain evidence="3">DSM 22248 / JCM 15807 / FRC-32</strain>
    </source>
</reference>
<gene>
    <name evidence="2" type="ordered locus">Geob_2217</name>
</gene>
<organism evidence="2 3">
    <name type="scientific">Geotalea daltonii (strain DSM 22248 / JCM 15807 / FRC-32)</name>
    <name type="common">Geobacter daltonii</name>
    <dbReference type="NCBI Taxonomy" id="316067"/>
    <lineage>
        <taxon>Bacteria</taxon>
        <taxon>Pseudomonadati</taxon>
        <taxon>Thermodesulfobacteriota</taxon>
        <taxon>Desulfuromonadia</taxon>
        <taxon>Geobacterales</taxon>
        <taxon>Geobacteraceae</taxon>
        <taxon>Geotalea</taxon>
    </lineage>
</organism>
<evidence type="ECO:0000313" key="3">
    <source>
        <dbReference type="Proteomes" id="UP000007721"/>
    </source>
</evidence>
<sequence>MNKHFEDLLFNTNLDLSLSVINRDNLSQLSVTSRIGAPRVFLGLLFGIPCLVLLFYGVRHQGIYILLSLVFCPPLAILSLLFGLTRQKKTFIPSHGVAIKSCSLLHIQRDMPVQLPKNGVLQAYKRWSSGGESGGGCYFYHVEIQGLKGFGFCIAKNKKKRDDFATDLAKFLGYEVRDQDGQL</sequence>
<accession>B9M9J9</accession>
<feature type="transmembrane region" description="Helical" evidence="1">
    <location>
        <begin position="40"/>
        <end position="57"/>
    </location>
</feature>
<proteinExistence type="predicted"/>
<keyword evidence="3" id="KW-1185">Reference proteome</keyword>
<keyword evidence="1" id="KW-0812">Transmembrane</keyword>
<dbReference type="EMBL" id="CP001390">
    <property type="protein sequence ID" value="ACM20571.1"/>
    <property type="molecule type" value="Genomic_DNA"/>
</dbReference>
<keyword evidence="1" id="KW-0472">Membrane</keyword>
<protein>
    <submittedName>
        <fullName evidence="2">Uncharacterized protein</fullName>
    </submittedName>
</protein>
<dbReference type="RefSeq" id="WP_012647300.1">
    <property type="nucleotide sequence ID" value="NC_011979.1"/>
</dbReference>
<keyword evidence="1" id="KW-1133">Transmembrane helix</keyword>
<feature type="transmembrane region" description="Helical" evidence="1">
    <location>
        <begin position="63"/>
        <end position="84"/>
    </location>
</feature>
<name>B9M9J9_GEODF</name>
<evidence type="ECO:0000313" key="2">
    <source>
        <dbReference type="EMBL" id="ACM20571.1"/>
    </source>
</evidence>
<evidence type="ECO:0000256" key="1">
    <source>
        <dbReference type="SAM" id="Phobius"/>
    </source>
</evidence>
<dbReference type="AlphaFoldDB" id="B9M9J9"/>
<dbReference type="Proteomes" id="UP000007721">
    <property type="component" value="Chromosome"/>
</dbReference>
<dbReference type="HOGENOM" id="CLU_1473173_0_0_7"/>
<dbReference type="KEGG" id="geo:Geob_2217"/>